<dbReference type="Proteomes" id="UP000749559">
    <property type="component" value="Unassembled WGS sequence"/>
</dbReference>
<feature type="compositionally biased region" description="Polar residues" evidence="1">
    <location>
        <begin position="292"/>
        <end position="311"/>
    </location>
</feature>
<organism evidence="2 3">
    <name type="scientific">Owenia fusiformis</name>
    <name type="common">Polychaete worm</name>
    <dbReference type="NCBI Taxonomy" id="6347"/>
    <lineage>
        <taxon>Eukaryota</taxon>
        <taxon>Metazoa</taxon>
        <taxon>Spiralia</taxon>
        <taxon>Lophotrochozoa</taxon>
        <taxon>Annelida</taxon>
        <taxon>Polychaeta</taxon>
        <taxon>Sedentaria</taxon>
        <taxon>Canalipalpata</taxon>
        <taxon>Sabellida</taxon>
        <taxon>Oweniida</taxon>
        <taxon>Oweniidae</taxon>
        <taxon>Owenia</taxon>
    </lineage>
</organism>
<feature type="region of interest" description="Disordered" evidence="1">
    <location>
        <begin position="500"/>
        <end position="532"/>
    </location>
</feature>
<evidence type="ECO:0000313" key="3">
    <source>
        <dbReference type="Proteomes" id="UP000749559"/>
    </source>
</evidence>
<dbReference type="EMBL" id="CAIIXF020000008">
    <property type="protein sequence ID" value="CAH1793135.1"/>
    <property type="molecule type" value="Genomic_DNA"/>
</dbReference>
<feature type="compositionally biased region" description="Basic and acidic residues" evidence="1">
    <location>
        <begin position="511"/>
        <end position="529"/>
    </location>
</feature>
<accession>A0A8S4PHE7</accession>
<feature type="compositionally biased region" description="Basic and acidic residues" evidence="1">
    <location>
        <begin position="347"/>
        <end position="361"/>
    </location>
</feature>
<dbReference type="AlphaFoldDB" id="A0A8S4PHE7"/>
<feature type="compositionally biased region" description="Polar residues" evidence="1">
    <location>
        <begin position="133"/>
        <end position="148"/>
    </location>
</feature>
<feature type="compositionally biased region" description="Polar residues" evidence="1">
    <location>
        <begin position="195"/>
        <end position="217"/>
    </location>
</feature>
<sequence length="639" mass="70996">MEEENERTKEVEAEKINEEIAQLSKQGKISDPALKDFGVPRKAAFKPGPLKFFPEEDKRIEKNPIFKDVPRKPAFAPGPLIDFIEESKPNDNVAGLLSKGRNTEIAPMSSAGLTPLGLNPNPDNISALMAKGKNTSIEPTGTCGTTTFIKKKNKYPLDGGSKSQRNTSHLDGSVFQNKSNTRMHQSPSGGGIQPKMSTYGNVNPTKFGPLQTTPQMASDSYVDDDLLESEESGEGIELGLPRPGQNPERIGLGLPHPGQRSQRLGVQHKSATQGKIGLEMPSSAPSEEKSRTITVGKNQFRLTNPKGNTSPRALGAVGGVQRGKPAPGPGTNVGLRPQTKLLNRRGQKVEKEPEKPKRLNPEDLPPGIVTYAQLHPNVQKQIIIGKNPREQLRLMHEVTYNAENPLNIQPEIEEPKERPLQYEELSLVEQEDRLKACIEVMLGEEFYDSNNARKDEIVEEMSQAAGIPKSFLLAEYRTTMAEVRRAQAREQTWAVGTNKMSLPNMNRSYHNRNESDSPRSIEHNDDLTTSRRSASPMFVTPTLNVPEPITLMQYRIMSANNPHLNKRELLKVTKALGRDYVAEEINQSKITQSLNNNTKEKTKETKPSKTIKQGFKKIRKTIKKKLENIVNSVKRAIGQ</sequence>
<name>A0A8S4PHE7_OWEFU</name>
<feature type="compositionally biased region" description="Polar residues" evidence="1">
    <location>
        <begin position="161"/>
        <end position="187"/>
    </location>
</feature>
<reference evidence="2" key="1">
    <citation type="submission" date="2022-03" db="EMBL/GenBank/DDBJ databases">
        <authorList>
            <person name="Martin C."/>
        </authorList>
    </citation>
    <scope>NUCLEOTIDE SEQUENCE</scope>
</reference>
<comment type="caution">
    <text evidence="2">The sequence shown here is derived from an EMBL/GenBank/DDBJ whole genome shotgun (WGS) entry which is preliminary data.</text>
</comment>
<gene>
    <name evidence="2" type="ORF">OFUS_LOCUS18021</name>
</gene>
<feature type="compositionally biased region" description="Polar residues" evidence="1">
    <location>
        <begin position="259"/>
        <end position="273"/>
    </location>
</feature>
<keyword evidence="3" id="KW-1185">Reference proteome</keyword>
<evidence type="ECO:0000313" key="2">
    <source>
        <dbReference type="EMBL" id="CAH1793135.1"/>
    </source>
</evidence>
<proteinExistence type="predicted"/>
<protein>
    <submittedName>
        <fullName evidence="2">Uncharacterized protein</fullName>
    </submittedName>
</protein>
<feature type="region of interest" description="Disordered" evidence="1">
    <location>
        <begin position="132"/>
        <end position="366"/>
    </location>
</feature>
<feature type="compositionally biased region" description="Acidic residues" evidence="1">
    <location>
        <begin position="221"/>
        <end position="234"/>
    </location>
</feature>
<evidence type="ECO:0000256" key="1">
    <source>
        <dbReference type="SAM" id="MobiDB-lite"/>
    </source>
</evidence>